<name>A0A917RSR5_9NOCA</name>
<evidence type="ECO:0000313" key="1">
    <source>
        <dbReference type="EMBL" id="GGL27965.1"/>
    </source>
</evidence>
<proteinExistence type="predicted"/>
<reference evidence="1" key="2">
    <citation type="submission" date="2020-09" db="EMBL/GenBank/DDBJ databases">
        <authorList>
            <person name="Sun Q."/>
            <person name="Zhou Y."/>
        </authorList>
    </citation>
    <scope>NUCLEOTIDE SEQUENCE</scope>
    <source>
        <strain evidence="1">CGMCC 4.3508</strain>
    </source>
</reference>
<gene>
    <name evidence="1" type="ORF">GCM10011588_48490</name>
</gene>
<keyword evidence="2" id="KW-1185">Reference proteome</keyword>
<dbReference type="AlphaFoldDB" id="A0A917RSR5"/>
<sequence length="185" mass="20308">MGRGGSIRRCWHATDCTPRWRRWPTAPRCRRLTLYLTDNPTQAFVYITDTVDALVSMLDTGIQGPLDIAGPALPLSEFAGTAIALAGTGWLESTPPGAVTDAVVPEPHPHLEQYRLAADHRPAHRPARNRLMDAHRRAYPLGAKPRRDTGRPSLDHCVSSHCTLTRPPARYCLQTVGCGAISTNQ</sequence>
<dbReference type="EMBL" id="BMMH01000011">
    <property type="protein sequence ID" value="GGL27965.1"/>
    <property type="molecule type" value="Genomic_DNA"/>
</dbReference>
<organism evidence="1 2">
    <name type="scientific">Nocardia jinanensis</name>
    <dbReference type="NCBI Taxonomy" id="382504"/>
    <lineage>
        <taxon>Bacteria</taxon>
        <taxon>Bacillati</taxon>
        <taxon>Actinomycetota</taxon>
        <taxon>Actinomycetes</taxon>
        <taxon>Mycobacteriales</taxon>
        <taxon>Nocardiaceae</taxon>
        <taxon>Nocardia</taxon>
    </lineage>
</organism>
<accession>A0A917RSR5</accession>
<comment type="caution">
    <text evidence="1">The sequence shown here is derived from an EMBL/GenBank/DDBJ whole genome shotgun (WGS) entry which is preliminary data.</text>
</comment>
<reference evidence="1" key="1">
    <citation type="journal article" date="2014" name="Int. J. Syst. Evol. Microbiol.">
        <title>Complete genome sequence of Corynebacterium casei LMG S-19264T (=DSM 44701T), isolated from a smear-ripened cheese.</title>
        <authorList>
            <consortium name="US DOE Joint Genome Institute (JGI-PGF)"/>
            <person name="Walter F."/>
            <person name="Albersmeier A."/>
            <person name="Kalinowski J."/>
            <person name="Ruckert C."/>
        </authorList>
    </citation>
    <scope>NUCLEOTIDE SEQUENCE</scope>
    <source>
        <strain evidence="1">CGMCC 4.3508</strain>
    </source>
</reference>
<protein>
    <submittedName>
        <fullName evidence="1">Uncharacterized protein</fullName>
    </submittedName>
</protein>
<dbReference type="Proteomes" id="UP000638263">
    <property type="component" value="Unassembled WGS sequence"/>
</dbReference>
<evidence type="ECO:0000313" key="2">
    <source>
        <dbReference type="Proteomes" id="UP000638263"/>
    </source>
</evidence>